<sequence>MDGGRCLDAVMPVPVSLKGKMACVTQADREYMQHHCLHCLAPTQSASPAHYADGMSHPVRKKEKKNVSCY</sequence>
<comment type="caution">
    <text evidence="2">The sequence shown here is derived from an EMBL/GenBank/DDBJ whole genome shotgun (WGS) entry which is preliminary data.</text>
</comment>
<keyword evidence="3" id="KW-1185">Reference proteome</keyword>
<dbReference type="EMBL" id="VSRR010008495">
    <property type="protein sequence ID" value="MPC48824.1"/>
    <property type="molecule type" value="Genomic_DNA"/>
</dbReference>
<accession>A0A5B7FWZ2</accession>
<protein>
    <submittedName>
        <fullName evidence="2">Uncharacterized protein</fullName>
    </submittedName>
</protein>
<dbReference type="AlphaFoldDB" id="A0A5B7FWZ2"/>
<evidence type="ECO:0000313" key="3">
    <source>
        <dbReference type="Proteomes" id="UP000324222"/>
    </source>
</evidence>
<evidence type="ECO:0000256" key="1">
    <source>
        <dbReference type="SAM" id="MobiDB-lite"/>
    </source>
</evidence>
<reference evidence="2 3" key="1">
    <citation type="submission" date="2019-05" db="EMBL/GenBank/DDBJ databases">
        <title>Another draft genome of Portunus trituberculatus and its Hox gene families provides insights of decapod evolution.</title>
        <authorList>
            <person name="Jeong J.-H."/>
            <person name="Song I."/>
            <person name="Kim S."/>
            <person name="Choi T."/>
            <person name="Kim D."/>
            <person name="Ryu S."/>
            <person name="Kim W."/>
        </authorList>
    </citation>
    <scope>NUCLEOTIDE SEQUENCE [LARGE SCALE GENOMIC DNA]</scope>
    <source>
        <tissue evidence="2">Muscle</tissue>
    </source>
</reference>
<dbReference type="Proteomes" id="UP000324222">
    <property type="component" value="Unassembled WGS sequence"/>
</dbReference>
<evidence type="ECO:0000313" key="2">
    <source>
        <dbReference type="EMBL" id="MPC48824.1"/>
    </source>
</evidence>
<proteinExistence type="predicted"/>
<name>A0A5B7FWZ2_PORTR</name>
<gene>
    <name evidence="2" type="ORF">E2C01_042608</name>
</gene>
<feature type="region of interest" description="Disordered" evidence="1">
    <location>
        <begin position="50"/>
        <end position="70"/>
    </location>
</feature>
<organism evidence="2 3">
    <name type="scientific">Portunus trituberculatus</name>
    <name type="common">Swimming crab</name>
    <name type="synonym">Neptunus trituberculatus</name>
    <dbReference type="NCBI Taxonomy" id="210409"/>
    <lineage>
        <taxon>Eukaryota</taxon>
        <taxon>Metazoa</taxon>
        <taxon>Ecdysozoa</taxon>
        <taxon>Arthropoda</taxon>
        <taxon>Crustacea</taxon>
        <taxon>Multicrustacea</taxon>
        <taxon>Malacostraca</taxon>
        <taxon>Eumalacostraca</taxon>
        <taxon>Eucarida</taxon>
        <taxon>Decapoda</taxon>
        <taxon>Pleocyemata</taxon>
        <taxon>Brachyura</taxon>
        <taxon>Eubrachyura</taxon>
        <taxon>Portunoidea</taxon>
        <taxon>Portunidae</taxon>
        <taxon>Portuninae</taxon>
        <taxon>Portunus</taxon>
    </lineage>
</organism>